<evidence type="ECO:0000256" key="1">
    <source>
        <dbReference type="ARBA" id="ARBA00004141"/>
    </source>
</evidence>
<dbReference type="Pfam" id="PF05140">
    <property type="entry name" value="ResB"/>
    <property type="match status" value="1"/>
</dbReference>
<dbReference type="GO" id="GO:0017004">
    <property type="term" value="P:cytochrome complex assembly"/>
    <property type="evidence" value="ECO:0007669"/>
    <property type="project" value="UniProtKB-KW"/>
</dbReference>
<evidence type="ECO:0000256" key="3">
    <source>
        <dbReference type="ARBA" id="ARBA00022748"/>
    </source>
</evidence>
<evidence type="ECO:0000256" key="4">
    <source>
        <dbReference type="ARBA" id="ARBA00022989"/>
    </source>
</evidence>
<gene>
    <name evidence="9" type="primary">ccmF_1</name>
    <name evidence="9" type="ORF">NCTC13067_00655</name>
</gene>
<feature type="transmembrane region" description="Helical" evidence="6">
    <location>
        <begin position="511"/>
        <end position="533"/>
    </location>
</feature>
<feature type="transmembrane region" description="Helical" evidence="6">
    <location>
        <begin position="198"/>
        <end position="215"/>
    </location>
</feature>
<evidence type="ECO:0000256" key="2">
    <source>
        <dbReference type="ARBA" id="ARBA00022692"/>
    </source>
</evidence>
<dbReference type="InterPro" id="IPR002541">
    <property type="entry name" value="Cyt_c_assembly"/>
</dbReference>
<evidence type="ECO:0000256" key="5">
    <source>
        <dbReference type="ARBA" id="ARBA00023136"/>
    </source>
</evidence>
<feature type="transmembrane region" description="Helical" evidence="6">
    <location>
        <begin position="653"/>
        <end position="677"/>
    </location>
</feature>
<dbReference type="InterPro" id="IPR045062">
    <property type="entry name" value="Cyt_c_biogenesis_CcsA/CcmC"/>
</dbReference>
<dbReference type="RefSeq" id="WP_029216606.1">
    <property type="nucleotide sequence ID" value="NZ_CAUVPN010000006.1"/>
</dbReference>
<keyword evidence="2 6" id="KW-0812">Transmembrane</keyword>
<reference evidence="9 10" key="1">
    <citation type="submission" date="2018-06" db="EMBL/GenBank/DDBJ databases">
        <authorList>
            <consortium name="Pathogen Informatics"/>
            <person name="Doyle S."/>
        </authorList>
    </citation>
    <scope>NUCLEOTIDE SEQUENCE [LARGE SCALE GENOMIC DNA]</scope>
    <source>
        <strain evidence="9 10">NCTC13067</strain>
    </source>
</reference>
<feature type="domain" description="ResB-like" evidence="8">
    <location>
        <begin position="68"/>
        <end position="184"/>
    </location>
</feature>
<proteinExistence type="predicted"/>
<feature type="transmembrane region" description="Helical" evidence="6">
    <location>
        <begin position="68"/>
        <end position="87"/>
    </location>
</feature>
<accession>A0A379E3I3</accession>
<sequence>MNRKVIFVFYMLTVIVLAGSTLVEHVNGTGFAARYIYGAWWFSLLWMLLAVSSLPYILKLLKKDKSKLLLHLSFFIMLAGALLTHLLSTQGVAHLRKGQPVNAYTEQVADDETDTARLPFTIELTDFEISYHPGTKAASDYTTHFTIKDDGAEIPAQVSMNKVFDYAGYRFYQSSYDEDGQGSYVTVKSDRYGTPVTYMGYALLFFSLIWLLISPKGTFRQLLKSPILRKCAVIVFALFPAHHAAAAPSFPQSTADKFGRLYILHNDRICPLQTYAMDFTKKLCGKDAYKGMTAEQVLMGFIFWRKEWDNEKILKVKDGEFKDEFHLGDYVSLNDLFSMGSYRLKAPIEEYYNGNKDAYHKAAAALDEKVNLVMELQNGTPLAIFPYRQKGRTEWYAPNQEYPADIDQADIAYWQGFFSTLYADALSANSAQADEAIKQLSAYQQRNGGNSLPDVYAYKAERLYNALPLATILFMFNLTIGFFAFAFLIYRLMGSRKPEKGEHTIRKGYTVLFFLLLLSFLVLSYTLGLRWMISGNIPMANGYETMLTVAWLTQLLALAGYHKARILIIFGFLLSGFFLLVSHISQMDPAIGQMMPVLNSPLLSVHVSIIMMSYALLSITFICGLTALLLHLAGRIMPDKREAVLQQAEALQVLSRIFLYPAVSTLGIGIFIGAIWANMSWGTYWSWDPKETWALITFMVYAVVLHTHSLPAFKQPFTYHLYITLAFLTILITYFGVNYILGGMHSYA</sequence>
<protein>
    <submittedName>
        <fullName evidence="9">Cytochrome c-type biogenesis protein CcmF</fullName>
    </submittedName>
</protein>
<dbReference type="Proteomes" id="UP000255469">
    <property type="component" value="Unassembled WGS sequence"/>
</dbReference>
<feature type="transmembrane region" description="Helical" evidence="6">
    <location>
        <begin position="35"/>
        <end position="56"/>
    </location>
</feature>
<evidence type="ECO:0000313" key="9">
    <source>
        <dbReference type="EMBL" id="SUB87000.1"/>
    </source>
</evidence>
<organism evidence="9 10">
    <name type="scientific">Prevotella denticola</name>
    <dbReference type="NCBI Taxonomy" id="28129"/>
    <lineage>
        <taxon>Bacteria</taxon>
        <taxon>Pseudomonadati</taxon>
        <taxon>Bacteroidota</taxon>
        <taxon>Bacteroidia</taxon>
        <taxon>Bacteroidales</taxon>
        <taxon>Prevotellaceae</taxon>
        <taxon>Prevotella</taxon>
    </lineage>
</organism>
<dbReference type="Pfam" id="PF01578">
    <property type="entry name" value="Cytochrom_C_asm"/>
    <property type="match status" value="1"/>
</dbReference>
<evidence type="ECO:0000256" key="6">
    <source>
        <dbReference type="SAM" id="Phobius"/>
    </source>
</evidence>
<dbReference type="GO" id="GO:0020037">
    <property type="term" value="F:heme binding"/>
    <property type="evidence" value="ECO:0007669"/>
    <property type="project" value="InterPro"/>
</dbReference>
<dbReference type="PANTHER" id="PTHR30071">
    <property type="entry name" value="HEME EXPORTER PROTEIN C"/>
    <property type="match status" value="1"/>
</dbReference>
<feature type="transmembrane region" description="Helical" evidence="6">
    <location>
        <begin position="692"/>
        <end position="713"/>
    </location>
</feature>
<feature type="domain" description="Cytochrome c assembly protein" evidence="7">
    <location>
        <begin position="541"/>
        <end position="745"/>
    </location>
</feature>
<dbReference type="GO" id="GO:0005886">
    <property type="term" value="C:plasma membrane"/>
    <property type="evidence" value="ECO:0007669"/>
    <property type="project" value="TreeGrafter"/>
</dbReference>
<evidence type="ECO:0000259" key="8">
    <source>
        <dbReference type="Pfam" id="PF05140"/>
    </source>
</evidence>
<feature type="transmembrane region" description="Helical" evidence="6">
    <location>
        <begin position="605"/>
        <end position="632"/>
    </location>
</feature>
<dbReference type="InterPro" id="IPR007816">
    <property type="entry name" value="ResB-like_domain"/>
</dbReference>
<dbReference type="AlphaFoldDB" id="A0A379E3I3"/>
<feature type="transmembrane region" description="Helical" evidence="6">
    <location>
        <begin position="720"/>
        <end position="741"/>
    </location>
</feature>
<evidence type="ECO:0000313" key="10">
    <source>
        <dbReference type="Proteomes" id="UP000255469"/>
    </source>
</evidence>
<keyword evidence="5 6" id="KW-0472">Membrane</keyword>
<feature type="transmembrane region" description="Helical" evidence="6">
    <location>
        <begin position="466"/>
        <end position="490"/>
    </location>
</feature>
<dbReference type="EMBL" id="UGTM01000001">
    <property type="protein sequence ID" value="SUB87000.1"/>
    <property type="molecule type" value="Genomic_DNA"/>
</dbReference>
<name>A0A379E3I3_9BACT</name>
<comment type="subcellular location">
    <subcellularLocation>
        <location evidence="1">Membrane</location>
        <topology evidence="1">Multi-pass membrane protein</topology>
    </subcellularLocation>
</comment>
<feature type="transmembrane region" description="Helical" evidence="6">
    <location>
        <begin position="539"/>
        <end position="559"/>
    </location>
</feature>
<keyword evidence="4 6" id="KW-1133">Transmembrane helix</keyword>
<dbReference type="PANTHER" id="PTHR30071:SF1">
    <property type="entry name" value="CYTOCHROME B_B6 PROTEIN-RELATED"/>
    <property type="match status" value="1"/>
</dbReference>
<feature type="transmembrane region" description="Helical" evidence="6">
    <location>
        <begin position="566"/>
        <end position="585"/>
    </location>
</feature>
<evidence type="ECO:0000259" key="7">
    <source>
        <dbReference type="Pfam" id="PF01578"/>
    </source>
</evidence>
<feature type="transmembrane region" description="Helical" evidence="6">
    <location>
        <begin position="5"/>
        <end position="23"/>
    </location>
</feature>
<keyword evidence="3" id="KW-0201">Cytochrome c-type biogenesis</keyword>